<dbReference type="NCBIfam" id="NF004718">
    <property type="entry name" value="PRK06062.1"/>
    <property type="match status" value="1"/>
</dbReference>
<gene>
    <name evidence="4" type="ORF">D5H78_15110</name>
</gene>
<accession>A0A3A3ZGF8</accession>
<dbReference type="Proteomes" id="UP000265614">
    <property type="component" value="Unassembled WGS sequence"/>
</dbReference>
<sequence>MTDVDPEASRRAYELDRAHVFHSWVAQGPHRPMVVARAEGSYLWDGEGRRLLDFSSQLVNTNIGHQHPRVVAAIQEQAALLCTVAPQHANAARSEAARLVVERAPEGLGKVFFTNGGADANEHAVRMARLHTGRPKVLTTYRSYHGGTQTAINLTGDPRRWANDTASAGVVHVQGPFLYRSPFWATTEEEESARALEHLEQVVALEGPSTIAAVLLETVPGTAGIMLPPPGYLAGVRELCHRHGILLVLDEVMAGFGRTGAWFARDHWGVVPDLMTFAKGVNSGYVPLGGVLIGDHVAATFDERPYPGGLTYSGHPLACAAAVATITAMADEGVVENAARVGAEVLGPGLAELAERHPVVGEVRGLGVFWALELVRDRGTREALAPYGGSSAEMGALVAVCKERGLLPFTNGGRLHVVPPCTVSDAEAKEGLGILDEALAVVDAML</sequence>
<evidence type="ECO:0000256" key="1">
    <source>
        <dbReference type="ARBA" id="ARBA00008954"/>
    </source>
</evidence>
<dbReference type="InterPro" id="IPR049704">
    <property type="entry name" value="Aminotrans_3_PPA_site"/>
</dbReference>
<dbReference type="InterPro" id="IPR005814">
    <property type="entry name" value="Aminotrans_3"/>
</dbReference>
<keyword evidence="4" id="KW-0032">Aminotransferase</keyword>
<protein>
    <submittedName>
        <fullName evidence="4">Aspartate aminotransferase family protein</fullName>
    </submittedName>
</protein>
<dbReference type="GO" id="GO:0005829">
    <property type="term" value="C:cytosol"/>
    <property type="evidence" value="ECO:0007669"/>
    <property type="project" value="TreeGrafter"/>
</dbReference>
<dbReference type="Gene3D" id="3.90.1150.10">
    <property type="entry name" value="Aspartate Aminotransferase, domain 1"/>
    <property type="match status" value="1"/>
</dbReference>
<evidence type="ECO:0000313" key="5">
    <source>
        <dbReference type="Proteomes" id="UP000265614"/>
    </source>
</evidence>
<dbReference type="EMBL" id="QZEZ01000007">
    <property type="protein sequence ID" value="RJK94306.1"/>
    <property type="molecule type" value="Genomic_DNA"/>
</dbReference>
<dbReference type="PROSITE" id="PS00600">
    <property type="entry name" value="AA_TRANSFER_CLASS_3"/>
    <property type="match status" value="1"/>
</dbReference>
<proteinExistence type="inferred from homology"/>
<name>A0A3A3ZGF8_9ACTN</name>
<evidence type="ECO:0000256" key="3">
    <source>
        <dbReference type="RuleBase" id="RU003560"/>
    </source>
</evidence>
<organism evidence="4 5">
    <name type="scientific">Vallicoccus soli</name>
    <dbReference type="NCBI Taxonomy" id="2339232"/>
    <lineage>
        <taxon>Bacteria</taxon>
        <taxon>Bacillati</taxon>
        <taxon>Actinomycetota</taxon>
        <taxon>Actinomycetes</taxon>
        <taxon>Motilibacterales</taxon>
        <taxon>Vallicoccaceae</taxon>
        <taxon>Vallicoccus</taxon>
    </lineage>
</organism>
<comment type="caution">
    <text evidence="4">The sequence shown here is derived from an EMBL/GenBank/DDBJ whole genome shotgun (WGS) entry which is preliminary data.</text>
</comment>
<keyword evidence="5" id="KW-1185">Reference proteome</keyword>
<reference evidence="4 5" key="1">
    <citation type="submission" date="2018-09" db="EMBL/GenBank/DDBJ databases">
        <title>YIM 75000 draft genome.</title>
        <authorList>
            <person name="Tang S."/>
            <person name="Feng Y."/>
        </authorList>
    </citation>
    <scope>NUCLEOTIDE SEQUENCE [LARGE SCALE GENOMIC DNA]</scope>
    <source>
        <strain evidence="4 5">YIM 75000</strain>
    </source>
</reference>
<dbReference type="RefSeq" id="WP_119951315.1">
    <property type="nucleotide sequence ID" value="NZ_QZEZ01000007.1"/>
</dbReference>
<dbReference type="GO" id="GO:0008483">
    <property type="term" value="F:transaminase activity"/>
    <property type="evidence" value="ECO:0007669"/>
    <property type="project" value="UniProtKB-KW"/>
</dbReference>
<evidence type="ECO:0000256" key="2">
    <source>
        <dbReference type="ARBA" id="ARBA00022898"/>
    </source>
</evidence>
<dbReference type="InterPro" id="IPR015421">
    <property type="entry name" value="PyrdxlP-dep_Trfase_major"/>
</dbReference>
<dbReference type="SUPFAM" id="SSF53383">
    <property type="entry name" value="PLP-dependent transferases"/>
    <property type="match status" value="1"/>
</dbReference>
<dbReference type="GO" id="GO:0030170">
    <property type="term" value="F:pyridoxal phosphate binding"/>
    <property type="evidence" value="ECO:0007669"/>
    <property type="project" value="InterPro"/>
</dbReference>
<dbReference type="OrthoDB" id="9801834at2"/>
<comment type="similarity">
    <text evidence="1 3">Belongs to the class-III pyridoxal-phosphate-dependent aminotransferase family.</text>
</comment>
<keyword evidence="4" id="KW-0808">Transferase</keyword>
<dbReference type="Gene3D" id="3.40.640.10">
    <property type="entry name" value="Type I PLP-dependent aspartate aminotransferase-like (Major domain)"/>
    <property type="match status" value="1"/>
</dbReference>
<dbReference type="Pfam" id="PF00202">
    <property type="entry name" value="Aminotran_3"/>
    <property type="match status" value="1"/>
</dbReference>
<keyword evidence="2 3" id="KW-0663">Pyridoxal phosphate</keyword>
<dbReference type="PANTHER" id="PTHR43094:SF1">
    <property type="entry name" value="AMINOTRANSFERASE CLASS-III"/>
    <property type="match status" value="1"/>
</dbReference>
<dbReference type="AlphaFoldDB" id="A0A3A3ZGF8"/>
<dbReference type="PANTHER" id="PTHR43094">
    <property type="entry name" value="AMINOTRANSFERASE"/>
    <property type="match status" value="1"/>
</dbReference>
<evidence type="ECO:0000313" key="4">
    <source>
        <dbReference type="EMBL" id="RJK94306.1"/>
    </source>
</evidence>
<dbReference type="InterPro" id="IPR015424">
    <property type="entry name" value="PyrdxlP-dep_Trfase"/>
</dbReference>
<dbReference type="CDD" id="cd00610">
    <property type="entry name" value="OAT_like"/>
    <property type="match status" value="1"/>
</dbReference>
<dbReference type="InterPro" id="IPR015422">
    <property type="entry name" value="PyrdxlP-dep_Trfase_small"/>
</dbReference>